<evidence type="ECO:0000259" key="3">
    <source>
        <dbReference type="Pfam" id="PF08241"/>
    </source>
</evidence>
<dbReference type="CDD" id="cd02440">
    <property type="entry name" value="AdoMet_MTases"/>
    <property type="match status" value="1"/>
</dbReference>
<dbReference type="GO" id="GO:0008757">
    <property type="term" value="F:S-adenosylmethionine-dependent methyltransferase activity"/>
    <property type="evidence" value="ECO:0007669"/>
    <property type="project" value="InterPro"/>
</dbReference>
<dbReference type="InterPro" id="IPR051422">
    <property type="entry name" value="AlkB_tRNA_MeTrf/Diox"/>
</dbReference>
<dbReference type="Proteomes" id="UP000229362">
    <property type="component" value="Unassembled WGS sequence"/>
</dbReference>
<name>A0A2M6W2M9_9BACT</name>
<evidence type="ECO:0000256" key="2">
    <source>
        <dbReference type="ARBA" id="ARBA00022679"/>
    </source>
</evidence>
<dbReference type="InterPro" id="IPR029063">
    <property type="entry name" value="SAM-dependent_MTases_sf"/>
</dbReference>
<dbReference type="AlphaFoldDB" id="A0A2M6W2M9"/>
<comment type="caution">
    <text evidence="4">The sequence shown here is derived from an EMBL/GenBank/DDBJ whole genome shotgun (WGS) entry which is preliminary data.</text>
</comment>
<keyword evidence="2" id="KW-0808">Transferase</keyword>
<dbReference type="GO" id="GO:0006400">
    <property type="term" value="P:tRNA modification"/>
    <property type="evidence" value="ECO:0007669"/>
    <property type="project" value="UniProtKB-ARBA"/>
</dbReference>
<dbReference type="PANTHER" id="PTHR13069:SF21">
    <property type="entry name" value="ALKYLATED DNA REPAIR PROTEIN ALKB HOMOLOG 8"/>
    <property type="match status" value="1"/>
</dbReference>
<keyword evidence="1" id="KW-0489">Methyltransferase</keyword>
<reference evidence="5" key="1">
    <citation type="submission" date="2017-09" db="EMBL/GenBank/DDBJ databases">
        <title>Depth-based differentiation of microbial function through sediment-hosted aquifers and enrichment of novel symbionts in the deep terrestrial subsurface.</title>
        <authorList>
            <person name="Probst A.J."/>
            <person name="Ladd B."/>
            <person name="Jarett J.K."/>
            <person name="Geller-Mcgrath D.E."/>
            <person name="Sieber C.M.K."/>
            <person name="Emerson J.B."/>
            <person name="Anantharaman K."/>
            <person name="Thomas B.C."/>
            <person name="Malmstrom R."/>
            <person name="Stieglmeier M."/>
            <person name="Klingl A."/>
            <person name="Woyke T."/>
            <person name="Ryan C.M."/>
            <person name="Banfield J.F."/>
        </authorList>
    </citation>
    <scope>NUCLEOTIDE SEQUENCE [LARGE SCALE GENOMIC DNA]</scope>
</reference>
<dbReference type="GO" id="GO:0032259">
    <property type="term" value="P:methylation"/>
    <property type="evidence" value="ECO:0007669"/>
    <property type="project" value="UniProtKB-KW"/>
</dbReference>
<sequence length="239" mass="27297">MIFHRYMHQDDILAQNKMVYNAISEQFAQTRKFLWDMLKPLGKYIQDGDVILDLGCGTGRLYQLFQNFQGEVGVFYTGVDVSEGQIAVAKKQFSGAHFVVGDMLSIPSENHVFDTIYCIAVFHHLPDRETRLKSLQEMRRVLKPGGRVIMTNWNLSGAWGREKVATGAYEPIGEGDFFVPWKDTDGNVLGKRWYHSFDLDELIDLFGTVGAVVEEQYYTNGKEKSNQHEGKNIVSIVRF</sequence>
<evidence type="ECO:0000313" key="4">
    <source>
        <dbReference type="EMBL" id="PIT86970.1"/>
    </source>
</evidence>
<accession>A0A2M6W2M9</accession>
<dbReference type="EMBL" id="PFBZ01000010">
    <property type="protein sequence ID" value="PIT86970.1"/>
    <property type="molecule type" value="Genomic_DNA"/>
</dbReference>
<evidence type="ECO:0000256" key="1">
    <source>
        <dbReference type="ARBA" id="ARBA00022603"/>
    </source>
</evidence>
<gene>
    <name evidence="4" type="ORF">COU33_00225</name>
</gene>
<dbReference type="Pfam" id="PF08241">
    <property type="entry name" value="Methyltransf_11"/>
    <property type="match status" value="1"/>
</dbReference>
<evidence type="ECO:0000313" key="5">
    <source>
        <dbReference type="Proteomes" id="UP000229362"/>
    </source>
</evidence>
<dbReference type="PANTHER" id="PTHR13069">
    <property type="entry name" value="ALKYLATED DNA REPAIR PROTEIN ALKB HOMOLOG 8"/>
    <property type="match status" value="1"/>
</dbReference>
<dbReference type="SUPFAM" id="SSF53335">
    <property type="entry name" value="S-adenosyl-L-methionine-dependent methyltransferases"/>
    <property type="match status" value="1"/>
</dbReference>
<organism evidence="4 5">
    <name type="scientific">Candidatus Magasanikbacteria bacterium CG10_big_fil_rev_8_21_14_0_10_43_6</name>
    <dbReference type="NCBI Taxonomy" id="1974650"/>
    <lineage>
        <taxon>Bacteria</taxon>
        <taxon>Candidatus Magasanikiibacteriota</taxon>
    </lineage>
</organism>
<dbReference type="Gene3D" id="3.40.50.150">
    <property type="entry name" value="Vaccinia Virus protein VP39"/>
    <property type="match status" value="1"/>
</dbReference>
<protein>
    <recommendedName>
        <fullName evidence="3">Methyltransferase type 11 domain-containing protein</fullName>
    </recommendedName>
</protein>
<proteinExistence type="predicted"/>
<dbReference type="GO" id="GO:0008175">
    <property type="term" value="F:tRNA methyltransferase activity"/>
    <property type="evidence" value="ECO:0007669"/>
    <property type="project" value="UniProtKB-ARBA"/>
</dbReference>
<dbReference type="InterPro" id="IPR013216">
    <property type="entry name" value="Methyltransf_11"/>
</dbReference>
<feature type="domain" description="Methyltransferase type 11" evidence="3">
    <location>
        <begin position="52"/>
        <end position="150"/>
    </location>
</feature>